<reference evidence="2 3" key="1">
    <citation type="submission" date="2022-01" db="EMBL/GenBank/DDBJ databases">
        <title>A chromosome-scale genome assembly of the false clownfish, Amphiprion ocellaris.</title>
        <authorList>
            <person name="Ryu T."/>
        </authorList>
    </citation>
    <scope>NUCLEOTIDE SEQUENCE [LARGE SCALE GENOMIC DNA]</scope>
</reference>
<protein>
    <submittedName>
        <fullName evidence="2">Uncharacterized protein</fullName>
    </submittedName>
</protein>
<organism evidence="2 3">
    <name type="scientific">Amphiprion ocellaris</name>
    <name type="common">Clown anemonefish</name>
    <dbReference type="NCBI Taxonomy" id="80972"/>
    <lineage>
        <taxon>Eukaryota</taxon>
        <taxon>Metazoa</taxon>
        <taxon>Chordata</taxon>
        <taxon>Craniata</taxon>
        <taxon>Vertebrata</taxon>
        <taxon>Euteleostomi</taxon>
        <taxon>Actinopterygii</taxon>
        <taxon>Neopterygii</taxon>
        <taxon>Teleostei</taxon>
        <taxon>Neoteleostei</taxon>
        <taxon>Acanthomorphata</taxon>
        <taxon>Ovalentaria</taxon>
        <taxon>Pomacentridae</taxon>
        <taxon>Amphiprion</taxon>
    </lineage>
</organism>
<dbReference type="GeneTree" id="ENSGT00940000179877"/>
<sequence length="160" mass="17704">DRLYRQDSIGATAKPLSGPPVSPSLFRSPRSSAPERPSPKAIQPQPEPKTELKPEPKPVPQLEPQTDKKPEPEPQPKTEQEPEPKPESVPEPEPKQVPEPEPELPDCILQECNKPTVLTNVLKNNTSKTFNESSMNFSEAAVTTDVNYLPGQNSLIQRTV</sequence>
<reference evidence="2" key="2">
    <citation type="submission" date="2025-08" db="UniProtKB">
        <authorList>
            <consortium name="Ensembl"/>
        </authorList>
    </citation>
    <scope>IDENTIFICATION</scope>
</reference>
<dbReference type="AlphaFoldDB" id="A0AAQ5YFE8"/>
<dbReference type="Ensembl" id="ENSAOCT00000081209.1">
    <property type="protein sequence ID" value="ENSAOCP00000050571.1"/>
    <property type="gene ID" value="ENSAOCG00000026527.1"/>
</dbReference>
<evidence type="ECO:0000313" key="2">
    <source>
        <dbReference type="Ensembl" id="ENSAOCP00000050571.1"/>
    </source>
</evidence>
<dbReference type="Proteomes" id="UP001501940">
    <property type="component" value="Chromosome 20"/>
</dbReference>
<reference evidence="2" key="3">
    <citation type="submission" date="2025-09" db="UniProtKB">
        <authorList>
            <consortium name="Ensembl"/>
        </authorList>
    </citation>
    <scope>IDENTIFICATION</scope>
</reference>
<name>A0AAQ5YFE8_AMPOC</name>
<proteinExistence type="predicted"/>
<accession>A0AAQ5YFE8</accession>
<keyword evidence="3" id="KW-1185">Reference proteome</keyword>
<evidence type="ECO:0000256" key="1">
    <source>
        <dbReference type="SAM" id="MobiDB-lite"/>
    </source>
</evidence>
<feature type="compositionally biased region" description="Basic and acidic residues" evidence="1">
    <location>
        <begin position="65"/>
        <end position="98"/>
    </location>
</feature>
<feature type="region of interest" description="Disordered" evidence="1">
    <location>
        <begin position="1"/>
        <end position="107"/>
    </location>
</feature>
<evidence type="ECO:0000313" key="3">
    <source>
        <dbReference type="Proteomes" id="UP001501940"/>
    </source>
</evidence>